<keyword evidence="7" id="KW-1185">Reference proteome</keyword>
<feature type="domain" description="ABC1 atypical kinase-like" evidence="5">
    <location>
        <begin position="304"/>
        <end position="539"/>
    </location>
</feature>
<name>A0A9K3PQU0_9STRA</name>
<reference evidence="6" key="1">
    <citation type="journal article" date="2021" name="Sci. Rep.">
        <title>Diploid genomic architecture of Nitzschia inconspicua, an elite biomass production diatom.</title>
        <authorList>
            <person name="Oliver A."/>
            <person name="Podell S."/>
            <person name="Pinowska A."/>
            <person name="Traller J.C."/>
            <person name="Smith S.R."/>
            <person name="McClure R."/>
            <person name="Beliaev A."/>
            <person name="Bohutskyi P."/>
            <person name="Hill E.A."/>
            <person name="Rabines A."/>
            <person name="Zheng H."/>
            <person name="Allen L.Z."/>
            <person name="Kuo A."/>
            <person name="Grigoriev I.V."/>
            <person name="Allen A.E."/>
            <person name="Hazlebeck D."/>
            <person name="Allen E.E."/>
        </authorList>
    </citation>
    <scope>NUCLEOTIDE SEQUENCE</scope>
    <source>
        <strain evidence="6">Hildebrandi</strain>
    </source>
</reference>
<dbReference type="CDD" id="cd05121">
    <property type="entry name" value="ABC1_ADCK3-like"/>
    <property type="match status" value="1"/>
</dbReference>
<evidence type="ECO:0000256" key="2">
    <source>
        <dbReference type="SAM" id="MobiDB-lite"/>
    </source>
</evidence>
<gene>
    <name evidence="6" type="ORF">IV203_001053</name>
</gene>
<dbReference type="InterPro" id="IPR050154">
    <property type="entry name" value="UbiB_kinase"/>
</dbReference>
<evidence type="ECO:0000313" key="7">
    <source>
        <dbReference type="Proteomes" id="UP000693970"/>
    </source>
</evidence>
<accession>A0A9K3PQU0</accession>
<dbReference type="PANTHER" id="PTHR10566">
    <property type="entry name" value="CHAPERONE-ACTIVITY OF BC1 COMPLEX CABC1 -RELATED"/>
    <property type="match status" value="1"/>
</dbReference>
<evidence type="ECO:0000259" key="5">
    <source>
        <dbReference type="Pfam" id="PF03109"/>
    </source>
</evidence>
<feature type="signal peptide" evidence="4">
    <location>
        <begin position="1"/>
        <end position="21"/>
    </location>
</feature>
<protein>
    <submittedName>
        <fullName evidence="6">ABC1 family-domain containing protein</fullName>
    </submittedName>
</protein>
<dbReference type="InterPro" id="IPR004147">
    <property type="entry name" value="ABC1_dom"/>
</dbReference>
<feature type="chain" id="PRO_5039915002" evidence="4">
    <location>
        <begin position="22"/>
        <end position="795"/>
    </location>
</feature>
<keyword evidence="3" id="KW-0472">Membrane</keyword>
<feature type="compositionally biased region" description="Low complexity" evidence="2">
    <location>
        <begin position="69"/>
        <end position="80"/>
    </location>
</feature>
<keyword evidence="3" id="KW-0812">Transmembrane</keyword>
<keyword evidence="3" id="KW-1133">Transmembrane helix</keyword>
<feature type="region of interest" description="Disordered" evidence="2">
    <location>
        <begin position="56"/>
        <end position="80"/>
    </location>
</feature>
<evidence type="ECO:0000313" key="6">
    <source>
        <dbReference type="EMBL" id="KAG7356367.1"/>
    </source>
</evidence>
<dbReference type="Pfam" id="PF03109">
    <property type="entry name" value="ABC1"/>
    <property type="match status" value="1"/>
</dbReference>
<comment type="similarity">
    <text evidence="1">Belongs to the protein kinase superfamily. ADCK protein kinase family.</text>
</comment>
<reference evidence="6" key="2">
    <citation type="submission" date="2021-04" db="EMBL/GenBank/DDBJ databases">
        <authorList>
            <person name="Podell S."/>
        </authorList>
    </citation>
    <scope>NUCLEOTIDE SEQUENCE</scope>
    <source>
        <strain evidence="6">Hildebrandi</strain>
    </source>
</reference>
<sequence length="795" mass="89283">MKRFILHHLVVVSFLVHGTTAFLPSSSTRSQGCLKATNENELFQRKLLETRLNLEQNNGSSSNKEEEQQQQITNDDSSNSNTIITTTAIVNSTILEDADGLGAVATALKTRSTLEMMNGTTIDEDDVQQLLIDVEEEAEKIAQEMLDEECALDETTGGPVDALCVDETERMGFRNKLKRTVGKTLQLVRGMPKEEDEEDNIVVETEQGDVLEQGWFSRGQKSSLRRNAEVWKFALKCVFRVLKPRSMKKKGASDEEVKQAQIEAATFIRDGLLTLGPTFVKLGQVVSTRTDVLPKTYTDVLNTLQDDVPAFSGARAKEIVSNELGRPADEIFTDFSAKPLKAASLGQVHTAYYKGEKVAIKVQRAGLKELFDVDLKNLKKLAVLLDKFDPKTDGADRDWVSIYEESERLLYLEIDYLNEADNCERFARDFRNIDYVRVPRVYRELSTPRVLTMEFVESFKLTDLERIDQLGLDRQLLARRTADSFLRQIVETSYFHCDPHPGNLCVDDKGNLVFYDFGMMDELKPNVREGFRNFCTALFAGGPTIDDIALAKNARQLVDGVEQAGVLAKGSDRLAVEKLARYFMRAFKDNQLGKKSGNIKQTLGTDLQTLTENDSFRFPSTFTFIFRAFASVEGIGKGLDENFEIGTLAQPFIEKFTDSQQYSSEAEKKFSIFSKATGLNPKDLETAVTSPRKIAYIEETLRSMQEGSLKIRVRSLENEKALERMALTQTRAENLLLATIFLNVAGFATQRVVSGAGYVGFAVFMLQALLANTKVKKFDKTQAKFVQTQFTEAEE</sequence>
<evidence type="ECO:0000256" key="3">
    <source>
        <dbReference type="SAM" id="Phobius"/>
    </source>
</evidence>
<proteinExistence type="inferred from homology"/>
<evidence type="ECO:0000256" key="4">
    <source>
        <dbReference type="SAM" id="SignalP"/>
    </source>
</evidence>
<keyword evidence="4" id="KW-0732">Signal</keyword>
<feature type="transmembrane region" description="Helical" evidence="3">
    <location>
        <begin position="752"/>
        <end position="771"/>
    </location>
</feature>
<evidence type="ECO:0000256" key="1">
    <source>
        <dbReference type="ARBA" id="ARBA00009670"/>
    </source>
</evidence>
<organism evidence="6 7">
    <name type="scientific">Nitzschia inconspicua</name>
    <dbReference type="NCBI Taxonomy" id="303405"/>
    <lineage>
        <taxon>Eukaryota</taxon>
        <taxon>Sar</taxon>
        <taxon>Stramenopiles</taxon>
        <taxon>Ochrophyta</taxon>
        <taxon>Bacillariophyta</taxon>
        <taxon>Bacillariophyceae</taxon>
        <taxon>Bacillariophycidae</taxon>
        <taxon>Bacillariales</taxon>
        <taxon>Bacillariaceae</taxon>
        <taxon>Nitzschia</taxon>
    </lineage>
</organism>
<dbReference type="EMBL" id="JAGRRH010000015">
    <property type="protein sequence ID" value="KAG7356367.1"/>
    <property type="molecule type" value="Genomic_DNA"/>
</dbReference>
<comment type="caution">
    <text evidence="6">The sequence shown here is derived from an EMBL/GenBank/DDBJ whole genome shotgun (WGS) entry which is preliminary data.</text>
</comment>
<dbReference type="OrthoDB" id="427480at2759"/>
<dbReference type="AlphaFoldDB" id="A0A9K3PQU0"/>
<dbReference type="Proteomes" id="UP000693970">
    <property type="component" value="Unassembled WGS sequence"/>
</dbReference>
<dbReference type="PANTHER" id="PTHR10566:SF113">
    <property type="entry name" value="PROTEIN ACTIVITY OF BC1 COMPLEX KINASE 7, CHLOROPLASTIC"/>
    <property type="match status" value="1"/>
</dbReference>